<feature type="domain" description="Dipeptidylpeptidase IV N-terminal" evidence="15">
    <location>
        <begin position="155"/>
        <end position="535"/>
    </location>
</feature>
<evidence type="ECO:0000256" key="8">
    <source>
        <dbReference type="ARBA" id="ARBA00022825"/>
    </source>
</evidence>
<dbReference type="GO" id="GO:0005774">
    <property type="term" value="C:vacuolar membrane"/>
    <property type="evidence" value="ECO:0007669"/>
    <property type="project" value="UniProtKB-SubCell"/>
</dbReference>
<evidence type="ECO:0000256" key="12">
    <source>
        <dbReference type="ARBA" id="ARBA00023180"/>
    </source>
</evidence>
<dbReference type="GeneID" id="66074169"/>
<gene>
    <name evidence="16" type="ORF">E1B28_005093</name>
</gene>
<comment type="subcellular location">
    <subcellularLocation>
        <location evidence="1">Vacuole membrane</location>
        <topology evidence="1">Single-pass type II membrane protein</topology>
    </subcellularLocation>
</comment>
<keyword evidence="7" id="KW-0378">Hydrolase</keyword>
<dbReference type="EMBL" id="CM032182">
    <property type="protein sequence ID" value="KAG7097774.1"/>
    <property type="molecule type" value="Genomic_DNA"/>
</dbReference>
<dbReference type="InterPro" id="IPR029058">
    <property type="entry name" value="AB_hydrolase_fold"/>
</dbReference>
<dbReference type="GO" id="GO:0004177">
    <property type="term" value="F:aminopeptidase activity"/>
    <property type="evidence" value="ECO:0007669"/>
    <property type="project" value="UniProtKB-KW"/>
</dbReference>
<evidence type="ECO:0000256" key="5">
    <source>
        <dbReference type="ARBA" id="ARBA00022670"/>
    </source>
</evidence>
<evidence type="ECO:0000256" key="9">
    <source>
        <dbReference type="ARBA" id="ARBA00022968"/>
    </source>
</evidence>
<feature type="transmembrane region" description="Helical" evidence="13">
    <location>
        <begin position="46"/>
        <end position="66"/>
    </location>
</feature>
<dbReference type="Pfam" id="PF00930">
    <property type="entry name" value="DPPIV_N"/>
    <property type="match status" value="1"/>
</dbReference>
<evidence type="ECO:0000256" key="13">
    <source>
        <dbReference type="SAM" id="Phobius"/>
    </source>
</evidence>
<evidence type="ECO:0000313" key="17">
    <source>
        <dbReference type="Proteomes" id="UP001049176"/>
    </source>
</evidence>
<keyword evidence="9" id="KW-0735">Signal-anchor</keyword>
<dbReference type="InterPro" id="IPR050278">
    <property type="entry name" value="Serine_Prot_S9B/DPPIV"/>
</dbReference>
<dbReference type="Gene3D" id="3.40.50.1820">
    <property type="entry name" value="alpha/beta hydrolase"/>
    <property type="match status" value="1"/>
</dbReference>
<keyword evidence="17" id="KW-1185">Reference proteome</keyword>
<dbReference type="InterPro" id="IPR002469">
    <property type="entry name" value="Peptidase_S9B_N"/>
</dbReference>
<dbReference type="RefSeq" id="XP_043014244.1">
    <property type="nucleotide sequence ID" value="XM_043149637.1"/>
</dbReference>
<dbReference type="GO" id="GO:0008239">
    <property type="term" value="F:dipeptidyl-peptidase activity"/>
    <property type="evidence" value="ECO:0007669"/>
    <property type="project" value="TreeGrafter"/>
</dbReference>
<feature type="domain" description="Peptidase S9 prolyl oligopeptidase catalytic" evidence="14">
    <location>
        <begin position="617"/>
        <end position="789"/>
    </location>
</feature>
<dbReference type="SUPFAM" id="SSF53474">
    <property type="entry name" value="alpha/beta-Hydrolases"/>
    <property type="match status" value="1"/>
</dbReference>
<reference evidence="16" key="1">
    <citation type="journal article" date="2021" name="Genome Biol. Evol.">
        <title>The assembled and annotated genome of the fairy-ring fungus Marasmius oreades.</title>
        <authorList>
            <person name="Hiltunen M."/>
            <person name="Ament-Velasquez S.L."/>
            <person name="Johannesson H."/>
        </authorList>
    </citation>
    <scope>NUCLEOTIDE SEQUENCE</scope>
    <source>
        <strain evidence="16">03SP1</strain>
    </source>
</reference>
<feature type="transmembrane region" description="Helical" evidence="13">
    <location>
        <begin position="789"/>
        <end position="810"/>
    </location>
</feature>
<evidence type="ECO:0008006" key="18">
    <source>
        <dbReference type="Google" id="ProtNLM"/>
    </source>
</evidence>
<evidence type="ECO:0000256" key="11">
    <source>
        <dbReference type="ARBA" id="ARBA00023136"/>
    </source>
</evidence>
<dbReference type="GO" id="GO:0006508">
    <property type="term" value="P:proteolysis"/>
    <property type="evidence" value="ECO:0007669"/>
    <property type="project" value="UniProtKB-KW"/>
</dbReference>
<keyword evidence="11 13" id="KW-0472">Membrane</keyword>
<evidence type="ECO:0000256" key="1">
    <source>
        <dbReference type="ARBA" id="ARBA00004576"/>
    </source>
</evidence>
<sequence>MVRYEALDTEENLSLLEPSEEGPSKPSKYTKRVSLFSTLIYNLRRLSATVFLVIIAVVLVVLWRIFMTVEELEEMSPEPGNSNVGSVFDESRWAPKHRDIQWSTQGSSQVYIYLDQNESFVATDVTKNETRVLAYSYWLKDSSGNPLLFKDWRFSPSMRFVLVKANVANRWHRSKFGNYYIYDLAINSTFPLTEPTAAPSTITAVWAPTEDSIAFVHNNDLYYGSYPFERNDTRRVTYSGSNSIFNGVGDWIYEEEVLFEDRALWWSPDSRKIAFLSFNDSEIETYTLPTYTPPADYQGMRWHSLDVGSLHYPLPGGKNPVVEAHIIAIDSPDHVVSLSRSTEFSVDSVLFEVAWTTSDMLLVKEMSRDAVRGQVLMFNWTQLVPSRPQLEGEVVRQVDLKPGWIECEQTIFPLPSTVLGLSAYLDIVEDREGYKHIAVFESSRSSEPYFITQGKWEVTGKLLGVNEERKTVYFQAAYPTSIQRSILSANIIEKQNIIEKHVSVTPIAEDGYYRADFSPSSDYHLLSYEGPGIPWQKIMTADGDRPLYTLEDNDHLRTIQATEEVHFLTNSYDGFDFNIKEIRPPNMDTSGETKYPVLFTVSGAPSSQIVNLMFRRDWNSYVTHKLRSIVVMMDGRGTGYQGRNLRSPVKNRLGRWEARDAINVARAWSSRRYVDSSRIGIWGWSYGAYVALKVLEADAGFHSLVMAVAPVVNWRLYDSVFTERYLGRLESETYASSSVQNVSSFSRAHLLFVHGTADVNVHYDHSVHLLRMLADAGVSNFWFKSFPDAWVFFLFFYLLRCSTQLFFTVITQ</sequence>
<keyword evidence="6 13" id="KW-0812">Transmembrane</keyword>
<accession>A0A9P7V016</accession>
<comment type="caution">
    <text evidence="16">The sequence shown here is derived from an EMBL/GenBank/DDBJ whole genome shotgun (WGS) entry which is preliminary data.</text>
</comment>
<dbReference type="Pfam" id="PF00326">
    <property type="entry name" value="Peptidase_S9"/>
    <property type="match status" value="1"/>
</dbReference>
<dbReference type="AlphaFoldDB" id="A0A9P7V016"/>
<evidence type="ECO:0000313" key="16">
    <source>
        <dbReference type="EMBL" id="KAG7097774.1"/>
    </source>
</evidence>
<keyword evidence="12" id="KW-0325">Glycoprotein</keyword>
<comment type="similarity">
    <text evidence="2">Belongs to the peptidase S9B family.</text>
</comment>
<dbReference type="InterPro" id="IPR001375">
    <property type="entry name" value="Peptidase_S9_cat"/>
</dbReference>
<dbReference type="Gene3D" id="2.140.10.30">
    <property type="entry name" value="Dipeptidylpeptidase IV, N-terminal domain"/>
    <property type="match status" value="1"/>
</dbReference>
<proteinExistence type="inferred from homology"/>
<keyword evidence="8" id="KW-0720">Serine protease</keyword>
<evidence type="ECO:0000256" key="10">
    <source>
        <dbReference type="ARBA" id="ARBA00022989"/>
    </source>
</evidence>
<dbReference type="PANTHER" id="PTHR11731">
    <property type="entry name" value="PROTEASE FAMILY S9B,C DIPEPTIDYL-PEPTIDASE IV-RELATED"/>
    <property type="match status" value="1"/>
</dbReference>
<dbReference type="GO" id="GO:0008236">
    <property type="term" value="F:serine-type peptidase activity"/>
    <property type="evidence" value="ECO:0007669"/>
    <property type="project" value="UniProtKB-KW"/>
</dbReference>
<dbReference type="Proteomes" id="UP001049176">
    <property type="component" value="Chromosome 2"/>
</dbReference>
<evidence type="ECO:0000256" key="4">
    <source>
        <dbReference type="ARBA" id="ARBA00022554"/>
    </source>
</evidence>
<name>A0A9P7V016_9AGAR</name>
<dbReference type="PANTHER" id="PTHR11731:SF200">
    <property type="entry name" value="DIPEPTIDYL PEPTIDASE 10, ISOFORM B"/>
    <property type="match status" value="1"/>
</dbReference>
<dbReference type="GO" id="GO:0005886">
    <property type="term" value="C:plasma membrane"/>
    <property type="evidence" value="ECO:0007669"/>
    <property type="project" value="TreeGrafter"/>
</dbReference>
<keyword evidence="10 13" id="KW-1133">Transmembrane helix</keyword>
<keyword evidence="5" id="KW-0645">Protease</keyword>
<dbReference type="SUPFAM" id="SSF82171">
    <property type="entry name" value="DPP6 N-terminal domain-like"/>
    <property type="match status" value="1"/>
</dbReference>
<evidence type="ECO:0000256" key="2">
    <source>
        <dbReference type="ARBA" id="ARBA00006150"/>
    </source>
</evidence>
<keyword evidence="3" id="KW-0031">Aminopeptidase</keyword>
<evidence type="ECO:0000256" key="6">
    <source>
        <dbReference type="ARBA" id="ARBA00022692"/>
    </source>
</evidence>
<keyword evidence="4" id="KW-0926">Vacuole</keyword>
<evidence type="ECO:0000259" key="14">
    <source>
        <dbReference type="Pfam" id="PF00326"/>
    </source>
</evidence>
<dbReference type="OrthoDB" id="16520at2759"/>
<evidence type="ECO:0000256" key="7">
    <source>
        <dbReference type="ARBA" id="ARBA00022801"/>
    </source>
</evidence>
<evidence type="ECO:0000256" key="3">
    <source>
        <dbReference type="ARBA" id="ARBA00022438"/>
    </source>
</evidence>
<organism evidence="16 17">
    <name type="scientific">Marasmius oreades</name>
    <name type="common">fairy-ring Marasmius</name>
    <dbReference type="NCBI Taxonomy" id="181124"/>
    <lineage>
        <taxon>Eukaryota</taxon>
        <taxon>Fungi</taxon>
        <taxon>Dikarya</taxon>
        <taxon>Basidiomycota</taxon>
        <taxon>Agaricomycotina</taxon>
        <taxon>Agaricomycetes</taxon>
        <taxon>Agaricomycetidae</taxon>
        <taxon>Agaricales</taxon>
        <taxon>Marasmiineae</taxon>
        <taxon>Marasmiaceae</taxon>
        <taxon>Marasmius</taxon>
    </lineage>
</organism>
<protein>
    <recommendedName>
        <fullName evidence="18">Dipeptidyl aminopeptidase</fullName>
    </recommendedName>
</protein>
<evidence type="ECO:0000259" key="15">
    <source>
        <dbReference type="Pfam" id="PF00930"/>
    </source>
</evidence>